<evidence type="ECO:0008006" key="4">
    <source>
        <dbReference type="Google" id="ProtNLM"/>
    </source>
</evidence>
<dbReference type="AlphaFoldDB" id="A0A6J5HIL5"/>
<sequence>MKSLRPRHALAAAVLMAALPSAHAWTRIACDLSGTVANPPVQMRQYRTDGTEVSHLLFRLNVKAADIPEGARADTDCTEFVDRQIDVALDGADMAAVRKGKALKLRYRYDESLGEARATRFELAR</sequence>
<dbReference type="GeneID" id="92897436"/>
<protein>
    <recommendedName>
        <fullName evidence="4">Lipoprotein</fullName>
    </recommendedName>
</protein>
<dbReference type="RefSeq" id="WP_054428497.1">
    <property type="nucleotide sequence ID" value="NZ_CADIJR010000010.1"/>
</dbReference>
<dbReference type="Proteomes" id="UP000507979">
    <property type="component" value="Unassembled WGS sequence"/>
</dbReference>
<name>A0A6J5HIL5_9BURK</name>
<accession>A0A6J5HIL5</accession>
<evidence type="ECO:0000313" key="2">
    <source>
        <dbReference type="EMBL" id="CAB3634894.1"/>
    </source>
</evidence>
<feature type="signal peptide" evidence="1">
    <location>
        <begin position="1"/>
        <end position="24"/>
    </location>
</feature>
<reference evidence="2 3" key="1">
    <citation type="submission" date="2020-04" db="EMBL/GenBank/DDBJ databases">
        <authorList>
            <person name="De Canck E."/>
        </authorList>
    </citation>
    <scope>NUCLEOTIDE SEQUENCE [LARGE SCALE GENOMIC DNA]</scope>
    <source>
        <strain evidence="2 3">LMG 26845</strain>
    </source>
</reference>
<gene>
    <name evidence="2" type="ORF">LMG26845_01590</name>
</gene>
<keyword evidence="3" id="KW-1185">Reference proteome</keyword>
<evidence type="ECO:0000313" key="3">
    <source>
        <dbReference type="Proteomes" id="UP000507979"/>
    </source>
</evidence>
<keyword evidence="1" id="KW-0732">Signal</keyword>
<evidence type="ECO:0000256" key="1">
    <source>
        <dbReference type="SAM" id="SignalP"/>
    </source>
</evidence>
<feature type="chain" id="PRO_5030157650" description="Lipoprotein" evidence="1">
    <location>
        <begin position="25"/>
        <end position="125"/>
    </location>
</feature>
<proteinExistence type="predicted"/>
<dbReference type="EMBL" id="CADIJR010000010">
    <property type="protein sequence ID" value="CAB3634894.1"/>
    <property type="molecule type" value="Genomic_DNA"/>
</dbReference>
<organism evidence="2 3">
    <name type="scientific">Achromobacter insuavis</name>
    <dbReference type="NCBI Taxonomy" id="1287735"/>
    <lineage>
        <taxon>Bacteria</taxon>
        <taxon>Pseudomonadati</taxon>
        <taxon>Pseudomonadota</taxon>
        <taxon>Betaproteobacteria</taxon>
        <taxon>Burkholderiales</taxon>
        <taxon>Alcaligenaceae</taxon>
        <taxon>Achromobacter</taxon>
    </lineage>
</organism>